<dbReference type="InterPro" id="IPR047001">
    <property type="entry name" value="MnmG_C_subdom"/>
</dbReference>
<evidence type="ECO:0000256" key="8">
    <source>
        <dbReference type="ARBA" id="ARBA00023027"/>
    </source>
</evidence>
<organism evidence="14 15">
    <name type="scientific">Lacipirellula limnantheis</name>
    <dbReference type="NCBI Taxonomy" id="2528024"/>
    <lineage>
        <taxon>Bacteria</taxon>
        <taxon>Pseudomonadati</taxon>
        <taxon>Planctomycetota</taxon>
        <taxon>Planctomycetia</taxon>
        <taxon>Pirellulales</taxon>
        <taxon>Lacipirellulaceae</taxon>
        <taxon>Lacipirellula</taxon>
    </lineage>
</organism>
<proteinExistence type="inferred from homology"/>
<dbReference type="GO" id="GO:0050660">
    <property type="term" value="F:flavin adenine dinucleotide binding"/>
    <property type="evidence" value="ECO:0007669"/>
    <property type="project" value="UniProtKB-UniRule"/>
</dbReference>
<dbReference type="GO" id="GO:0002098">
    <property type="term" value="P:tRNA wobble uridine modification"/>
    <property type="evidence" value="ECO:0007669"/>
    <property type="project" value="InterPro"/>
</dbReference>
<dbReference type="Proteomes" id="UP000317909">
    <property type="component" value="Chromosome"/>
</dbReference>
<dbReference type="KEGG" id="llh:I41_35010"/>
<feature type="binding site" evidence="11">
    <location>
        <begin position="299"/>
        <end position="313"/>
    </location>
    <ligand>
        <name>NAD(+)</name>
        <dbReference type="ChEBI" id="CHEBI:57540"/>
    </ligand>
</feature>
<evidence type="ECO:0000256" key="9">
    <source>
        <dbReference type="ARBA" id="ARBA00025948"/>
    </source>
</evidence>
<keyword evidence="15" id="KW-1185">Reference proteome</keyword>
<evidence type="ECO:0000256" key="1">
    <source>
        <dbReference type="ARBA" id="ARBA00001974"/>
    </source>
</evidence>
<dbReference type="GO" id="GO:0030488">
    <property type="term" value="P:tRNA methylation"/>
    <property type="evidence" value="ECO:0007669"/>
    <property type="project" value="TreeGrafter"/>
</dbReference>
<keyword evidence="7 11" id="KW-0274">FAD</keyword>
<dbReference type="OrthoDB" id="9815560at2"/>
<comment type="cofactor">
    <cofactor evidence="1 11">
        <name>FAD</name>
        <dbReference type="ChEBI" id="CHEBI:57692"/>
    </cofactor>
</comment>
<evidence type="ECO:0000256" key="11">
    <source>
        <dbReference type="HAMAP-Rule" id="MF_00129"/>
    </source>
</evidence>
<feature type="binding site" evidence="11">
    <location>
        <position position="126"/>
    </location>
    <ligand>
        <name>FAD</name>
        <dbReference type="ChEBI" id="CHEBI:57692"/>
    </ligand>
</feature>
<evidence type="ECO:0000256" key="10">
    <source>
        <dbReference type="ARBA" id="ARBA00031800"/>
    </source>
</evidence>
<feature type="domain" description="tRNA uridine 5-carboxymethylaminomethyl modification enzyme C-terminal subdomain" evidence="13">
    <location>
        <begin position="552"/>
        <end position="623"/>
    </location>
</feature>
<dbReference type="Pfam" id="PF21680">
    <property type="entry name" value="GIDA_C_1st"/>
    <property type="match status" value="1"/>
</dbReference>
<comment type="subcellular location">
    <subcellularLocation>
        <location evidence="11">Cytoplasm</location>
    </subcellularLocation>
</comment>
<dbReference type="PROSITE" id="PS01281">
    <property type="entry name" value="GIDA_2"/>
    <property type="match status" value="1"/>
</dbReference>
<dbReference type="EMBL" id="CP036339">
    <property type="protein sequence ID" value="QDT74306.1"/>
    <property type="molecule type" value="Genomic_DNA"/>
</dbReference>
<dbReference type="InterPro" id="IPR049312">
    <property type="entry name" value="GIDA_C_N"/>
</dbReference>
<dbReference type="PROSITE" id="PS01280">
    <property type="entry name" value="GIDA_1"/>
    <property type="match status" value="1"/>
</dbReference>
<accession>A0A517U0Z7</accession>
<evidence type="ECO:0000256" key="6">
    <source>
        <dbReference type="ARBA" id="ARBA00022694"/>
    </source>
</evidence>
<dbReference type="NCBIfam" id="TIGR00136">
    <property type="entry name" value="mnmG_gidA"/>
    <property type="match status" value="1"/>
</dbReference>
<protein>
    <recommendedName>
        <fullName evidence="4 11">tRNA uridine 5-carboxymethylaminomethyl modification enzyme MnmG</fullName>
    </recommendedName>
    <alternativeName>
        <fullName evidence="10 11">Glucose-inhibited division protein A</fullName>
    </alternativeName>
</protein>
<dbReference type="InterPro" id="IPR020595">
    <property type="entry name" value="MnmG-rel_CS"/>
</dbReference>
<dbReference type="Gene3D" id="3.50.50.60">
    <property type="entry name" value="FAD/NAD(P)-binding domain"/>
    <property type="match status" value="2"/>
</dbReference>
<dbReference type="PANTHER" id="PTHR11806">
    <property type="entry name" value="GLUCOSE INHIBITED DIVISION PROTEIN A"/>
    <property type="match status" value="1"/>
</dbReference>
<evidence type="ECO:0000256" key="2">
    <source>
        <dbReference type="ARBA" id="ARBA00003717"/>
    </source>
</evidence>
<dbReference type="InterPro" id="IPR002218">
    <property type="entry name" value="MnmG-rel"/>
</dbReference>
<evidence type="ECO:0000256" key="7">
    <source>
        <dbReference type="ARBA" id="ARBA00022827"/>
    </source>
</evidence>
<name>A0A517U0Z7_9BACT</name>
<evidence type="ECO:0000259" key="13">
    <source>
        <dbReference type="SMART" id="SM01228"/>
    </source>
</evidence>
<comment type="subunit">
    <text evidence="9 11">Homodimer. Heterotetramer of two MnmE and two MnmG subunits.</text>
</comment>
<dbReference type="HAMAP" id="MF_00129">
    <property type="entry name" value="MnmG_GidA"/>
    <property type="match status" value="1"/>
</dbReference>
<dbReference type="PANTHER" id="PTHR11806:SF0">
    <property type="entry name" value="PROTEIN MTO1 HOMOLOG, MITOCHONDRIAL"/>
    <property type="match status" value="1"/>
</dbReference>
<feature type="binding site" evidence="11">
    <location>
        <begin position="14"/>
        <end position="19"/>
    </location>
    <ligand>
        <name>FAD</name>
        <dbReference type="ChEBI" id="CHEBI:57692"/>
    </ligand>
</feature>
<dbReference type="Gene3D" id="1.10.10.1800">
    <property type="entry name" value="tRNA uridine 5-carboxymethylaminomethyl modification enzyme MnmG/GidA"/>
    <property type="match status" value="1"/>
</dbReference>
<dbReference type="Pfam" id="PF01134">
    <property type="entry name" value="GIDA"/>
    <property type="match status" value="1"/>
</dbReference>
<keyword evidence="6 11" id="KW-0819">tRNA processing</keyword>
<feature type="binding site" evidence="11">
    <location>
        <position position="207"/>
    </location>
    <ligand>
        <name>FAD</name>
        <dbReference type="ChEBI" id="CHEBI:57692"/>
    </ligand>
</feature>
<dbReference type="InterPro" id="IPR036188">
    <property type="entry name" value="FAD/NAD-bd_sf"/>
</dbReference>
<dbReference type="InterPro" id="IPR026904">
    <property type="entry name" value="MnmG_C"/>
</dbReference>
<dbReference type="InterPro" id="IPR044920">
    <property type="entry name" value="MnmG_C_subdom_sf"/>
</dbReference>
<dbReference type="InterPro" id="IPR040131">
    <property type="entry name" value="MnmG_N"/>
</dbReference>
<feature type="binding site" evidence="11">
    <location>
        <position position="396"/>
    </location>
    <ligand>
        <name>FAD</name>
        <dbReference type="ChEBI" id="CHEBI:57692"/>
    </ligand>
</feature>
<feature type="region of interest" description="Disordered" evidence="12">
    <location>
        <begin position="136"/>
        <end position="162"/>
    </location>
</feature>
<dbReference type="PRINTS" id="PR00368">
    <property type="entry name" value="FADPNR"/>
</dbReference>
<evidence type="ECO:0000256" key="4">
    <source>
        <dbReference type="ARBA" id="ARBA00020461"/>
    </source>
</evidence>
<dbReference type="RefSeq" id="WP_145434070.1">
    <property type="nucleotide sequence ID" value="NZ_CP036339.1"/>
</dbReference>
<comment type="function">
    <text evidence="2 11">NAD-binding protein involved in the addition of a carboxymethylaminomethyl (cmnm) group at the wobble position (U34) of certain tRNAs, forming tRNA-cmnm(5)s(2)U34.</text>
</comment>
<dbReference type="Gene3D" id="1.10.150.570">
    <property type="entry name" value="GidA associated domain, C-terminal subdomain"/>
    <property type="match status" value="1"/>
</dbReference>
<evidence type="ECO:0000313" key="15">
    <source>
        <dbReference type="Proteomes" id="UP000317909"/>
    </source>
</evidence>
<dbReference type="SUPFAM" id="SSF51905">
    <property type="entry name" value="FAD/NAD(P)-binding domain"/>
    <property type="match status" value="1"/>
</dbReference>
<evidence type="ECO:0000256" key="3">
    <source>
        <dbReference type="ARBA" id="ARBA00007653"/>
    </source>
</evidence>
<gene>
    <name evidence="11 14" type="primary">mnmG</name>
    <name evidence="11" type="synonym">gidA</name>
    <name evidence="14" type="ORF">I41_35010</name>
</gene>
<evidence type="ECO:0000256" key="5">
    <source>
        <dbReference type="ARBA" id="ARBA00022630"/>
    </source>
</evidence>
<feature type="compositionally biased region" description="Polar residues" evidence="12">
    <location>
        <begin position="136"/>
        <end position="152"/>
    </location>
</feature>
<dbReference type="Pfam" id="PF13932">
    <property type="entry name" value="SAM_GIDA_C"/>
    <property type="match status" value="1"/>
</dbReference>
<evidence type="ECO:0000256" key="12">
    <source>
        <dbReference type="SAM" id="MobiDB-lite"/>
    </source>
</evidence>
<keyword evidence="5 11" id="KW-0285">Flavoprotein</keyword>
<dbReference type="FunFam" id="1.10.150.570:FF:000001">
    <property type="entry name" value="tRNA uridine 5-carboxymethylaminomethyl modification enzyme MnmG"/>
    <property type="match status" value="1"/>
</dbReference>
<dbReference type="InterPro" id="IPR004416">
    <property type="entry name" value="MnmG"/>
</dbReference>
<keyword evidence="11" id="KW-0963">Cytoplasm</keyword>
<evidence type="ECO:0000313" key="14">
    <source>
        <dbReference type="EMBL" id="QDT74306.1"/>
    </source>
</evidence>
<sequence length="632" mass="69424">MPKSVYEFDVVVIGAGHAGTEAALAAARVGARTALLTTNCDTVGQMSCNPAIGGLGKGQIVREIDALGGAMGRVIDATGIQFRMLNLRKGPAMHSPRAQADKKLYQAEVKRLCEEQPNLSLRQEVVEDLLVEGSASGDQSLANGNPASSLNPEPSRPKPGRVCGVRVRGDAVYHARAIILTTGTFLQALMHTGEAKTPGGRGGEGTTGGISAALTRLGVTLKRFKTGTPPRLNGRTIDFTRMDLQPGDERPQPFSYLTDRLDLQQLPCYSTYTNECVHEIIRANLERAPMYSGQINSSGPRYCPSIEDKVVRFSDKTRHQLFLEPEGRQTHEIYVNGVSTSLPRDVQDAMLRMIPGLERAEIMRYGYAVEYDYAPPDQLQPSLESKHVAGLYFAGQINGTTGYEEAAAQGLMAGANAALKLQGSEPLVLTRDQAYIGVLIDDLVTRGVDEPYRMFTSRAEYRLLLRQDNADRRLTPLAHRLGLADDARFTRLEHKCAEIERVSQLLDAARHDGQSLAQWLRRPEFQWPDLVQLLPELADVADDVASQVLVDLKYAGYVSRQEADVQRQRRLAAKRIPAAFDYGRIVHLRAEAREKLGRIRPVDLSQASRVTGITPADIALVMIHLEGKGLTR</sequence>
<dbReference type="AlphaFoldDB" id="A0A517U0Z7"/>
<keyword evidence="8 11" id="KW-0520">NAD</keyword>
<reference evidence="14 15" key="1">
    <citation type="submission" date="2019-02" db="EMBL/GenBank/DDBJ databases">
        <title>Deep-cultivation of Planctomycetes and their phenomic and genomic characterization uncovers novel biology.</title>
        <authorList>
            <person name="Wiegand S."/>
            <person name="Jogler M."/>
            <person name="Boedeker C."/>
            <person name="Pinto D."/>
            <person name="Vollmers J."/>
            <person name="Rivas-Marin E."/>
            <person name="Kohn T."/>
            <person name="Peeters S.H."/>
            <person name="Heuer A."/>
            <person name="Rast P."/>
            <person name="Oberbeckmann S."/>
            <person name="Bunk B."/>
            <person name="Jeske O."/>
            <person name="Meyerdierks A."/>
            <person name="Storesund J.E."/>
            <person name="Kallscheuer N."/>
            <person name="Luecker S."/>
            <person name="Lage O.M."/>
            <person name="Pohl T."/>
            <person name="Merkel B.J."/>
            <person name="Hornburger P."/>
            <person name="Mueller R.-W."/>
            <person name="Bruemmer F."/>
            <person name="Labrenz M."/>
            <person name="Spormann A.M."/>
            <person name="Op den Camp H."/>
            <person name="Overmann J."/>
            <person name="Amann R."/>
            <person name="Jetten M.S.M."/>
            <person name="Mascher T."/>
            <person name="Medema M.H."/>
            <person name="Devos D.P."/>
            <person name="Kaster A.-K."/>
            <person name="Ovreas L."/>
            <person name="Rohde M."/>
            <person name="Galperin M.Y."/>
            <person name="Jogler C."/>
        </authorList>
    </citation>
    <scope>NUCLEOTIDE SEQUENCE [LARGE SCALE GENOMIC DNA]</scope>
    <source>
        <strain evidence="14 15">I41</strain>
    </source>
</reference>
<comment type="similarity">
    <text evidence="3 11">Belongs to the MnmG family.</text>
</comment>
<dbReference type="SMART" id="SM01228">
    <property type="entry name" value="GIDA_assoc_3"/>
    <property type="match status" value="1"/>
</dbReference>
<dbReference type="FunFam" id="3.50.50.60:FF:000002">
    <property type="entry name" value="tRNA uridine 5-carboxymethylaminomethyl modification enzyme MnmG"/>
    <property type="match status" value="1"/>
</dbReference>
<dbReference type="GO" id="GO:0005829">
    <property type="term" value="C:cytosol"/>
    <property type="evidence" value="ECO:0007669"/>
    <property type="project" value="TreeGrafter"/>
</dbReference>